<evidence type="ECO:0000256" key="6">
    <source>
        <dbReference type="ARBA" id="ARBA00023136"/>
    </source>
</evidence>
<evidence type="ECO:0000256" key="5">
    <source>
        <dbReference type="ARBA" id="ARBA00023033"/>
    </source>
</evidence>
<sequence length="173" mass="19244">MAIEAMEIGVQATAVVLGTFLSVLVEGAMMGLSLMTVPLLLDTNHQSSVLLQQWVCLYNYGHRLLPAISITTLLIYCYISFDKWTDGRPWMRYACAGISTVGIIPFTLIVMQSTNNLLFRLEHENTNNLTKTSLDDAQKHVKSWTRMHTARSLFPLTGAIVGFVGLVKEMAGY</sequence>
<dbReference type="Pfam" id="PF08592">
    <property type="entry name" value="Anthrone_oxy"/>
    <property type="match status" value="1"/>
</dbReference>
<accession>A0AAJ0DHI9</accession>
<dbReference type="PANTHER" id="PTHR35042:SF3">
    <property type="entry name" value="ANTHRONE OXYGENASE-RELATED"/>
    <property type="match status" value="1"/>
</dbReference>
<keyword evidence="4" id="KW-0560">Oxidoreductase</keyword>
<feature type="transmembrane region" description="Helical" evidence="8">
    <location>
        <begin position="149"/>
        <end position="167"/>
    </location>
</feature>
<proteinExistence type="inferred from homology"/>
<evidence type="ECO:0000256" key="3">
    <source>
        <dbReference type="ARBA" id="ARBA00022989"/>
    </source>
</evidence>
<comment type="similarity">
    <text evidence="7">Belongs to the anthrone oxygenase family.</text>
</comment>
<evidence type="ECO:0000256" key="1">
    <source>
        <dbReference type="ARBA" id="ARBA00004141"/>
    </source>
</evidence>
<keyword evidence="10" id="KW-1185">Reference proteome</keyword>
<comment type="caution">
    <text evidence="9">The sequence shown here is derived from an EMBL/GenBank/DDBJ whole genome shotgun (WGS) entry which is preliminary data.</text>
</comment>
<dbReference type="PANTHER" id="PTHR35042">
    <property type="entry name" value="ANTHRONE OXYGENASE ENCC"/>
    <property type="match status" value="1"/>
</dbReference>
<evidence type="ECO:0000256" key="4">
    <source>
        <dbReference type="ARBA" id="ARBA00023002"/>
    </source>
</evidence>
<keyword evidence="2 8" id="KW-0812">Transmembrane</keyword>
<evidence type="ECO:0000256" key="7">
    <source>
        <dbReference type="ARBA" id="ARBA00034313"/>
    </source>
</evidence>
<keyword evidence="5" id="KW-0503">Monooxygenase</keyword>
<dbReference type="Proteomes" id="UP001271007">
    <property type="component" value="Unassembled WGS sequence"/>
</dbReference>
<keyword evidence="6 8" id="KW-0472">Membrane</keyword>
<dbReference type="GO" id="GO:0004497">
    <property type="term" value="F:monooxygenase activity"/>
    <property type="evidence" value="ECO:0007669"/>
    <property type="project" value="UniProtKB-KW"/>
</dbReference>
<evidence type="ECO:0000256" key="2">
    <source>
        <dbReference type="ARBA" id="ARBA00022692"/>
    </source>
</evidence>
<evidence type="ECO:0000313" key="10">
    <source>
        <dbReference type="Proteomes" id="UP001271007"/>
    </source>
</evidence>
<evidence type="ECO:0000313" key="9">
    <source>
        <dbReference type="EMBL" id="KAK3054167.1"/>
    </source>
</evidence>
<name>A0AAJ0DHI9_9PEZI</name>
<protein>
    <recommendedName>
        <fullName evidence="11">DUF1772-domain-containing protein</fullName>
    </recommendedName>
</protein>
<reference evidence="9" key="1">
    <citation type="submission" date="2023-04" db="EMBL/GenBank/DDBJ databases">
        <title>Black Yeasts Isolated from many extreme environments.</title>
        <authorList>
            <person name="Coleine C."/>
            <person name="Stajich J.E."/>
            <person name="Selbmann L."/>
        </authorList>
    </citation>
    <scope>NUCLEOTIDE SEQUENCE</scope>
    <source>
        <strain evidence="9">CCFEE 5312</strain>
    </source>
</reference>
<feature type="transmembrane region" description="Helical" evidence="8">
    <location>
        <begin position="12"/>
        <end position="40"/>
    </location>
</feature>
<dbReference type="GO" id="GO:0016020">
    <property type="term" value="C:membrane"/>
    <property type="evidence" value="ECO:0007669"/>
    <property type="project" value="UniProtKB-SubCell"/>
</dbReference>
<dbReference type="AlphaFoldDB" id="A0AAJ0DHI9"/>
<organism evidence="9 10">
    <name type="scientific">Extremus antarcticus</name>
    <dbReference type="NCBI Taxonomy" id="702011"/>
    <lineage>
        <taxon>Eukaryota</taxon>
        <taxon>Fungi</taxon>
        <taxon>Dikarya</taxon>
        <taxon>Ascomycota</taxon>
        <taxon>Pezizomycotina</taxon>
        <taxon>Dothideomycetes</taxon>
        <taxon>Dothideomycetidae</taxon>
        <taxon>Mycosphaerellales</taxon>
        <taxon>Extremaceae</taxon>
        <taxon>Extremus</taxon>
    </lineage>
</organism>
<evidence type="ECO:0008006" key="11">
    <source>
        <dbReference type="Google" id="ProtNLM"/>
    </source>
</evidence>
<dbReference type="EMBL" id="JAWDJX010000013">
    <property type="protein sequence ID" value="KAK3054167.1"/>
    <property type="molecule type" value="Genomic_DNA"/>
</dbReference>
<dbReference type="InterPro" id="IPR013901">
    <property type="entry name" value="Anthrone_oxy"/>
</dbReference>
<gene>
    <name evidence="9" type="ORF">LTR09_004945</name>
</gene>
<feature type="transmembrane region" description="Helical" evidence="8">
    <location>
        <begin position="93"/>
        <end position="111"/>
    </location>
</feature>
<comment type="subcellular location">
    <subcellularLocation>
        <location evidence="1">Membrane</location>
        <topology evidence="1">Multi-pass membrane protein</topology>
    </subcellularLocation>
</comment>
<evidence type="ECO:0000256" key="8">
    <source>
        <dbReference type="SAM" id="Phobius"/>
    </source>
</evidence>
<feature type="transmembrane region" description="Helical" evidence="8">
    <location>
        <begin position="60"/>
        <end position="81"/>
    </location>
</feature>
<keyword evidence="3 8" id="KW-1133">Transmembrane helix</keyword>